<feature type="domain" description="Aromatic amino acid beta-eliminating lyase/threonine aldolase" evidence="7">
    <location>
        <begin position="9"/>
        <end position="292"/>
    </location>
</feature>
<dbReference type="InterPro" id="IPR001597">
    <property type="entry name" value="ArAA_b-elim_lyase/Thr_aldolase"/>
</dbReference>
<dbReference type="GO" id="GO:0006567">
    <property type="term" value="P:L-threonine catabolic process"/>
    <property type="evidence" value="ECO:0007669"/>
    <property type="project" value="TreeGrafter"/>
</dbReference>
<accession>A0A838BDM2</accession>
<evidence type="ECO:0000256" key="1">
    <source>
        <dbReference type="ARBA" id="ARBA00001933"/>
    </source>
</evidence>
<dbReference type="NCBIfam" id="NF041359">
    <property type="entry name" value="GntG_guanitoxin"/>
    <property type="match status" value="1"/>
</dbReference>
<sequence length="368" mass="39067">MGNVSQPIDLRSDTVTKPTRDMLEAMSRADLGDDFFRDDPTVLAFEEEAADLLGLEAAMLVISGTMGNIVSCMALSSRGESFIVESRAHIQINESGWPSTLAGLTPRPITGTNGAISPGALEETIQDSRSRLGVPSRLLCLENTHNAAGGRVMVPWQIATLAGIAHSNGLRVHLDGARIFNASVALGRPVRDFVRDVDTATFCLSKGLSCPLGAVVAGGADVIKEARRWRQVVGGGMRQAGVIAAAGQVALRSMVDRLQQDHENATVLASRLEAAGVDIDVQAVETNILFVNLPVRGFDPLLFHAGLLEKGVVVNPPKGGRVRLVVHRHVSKSDAMAAADLFVEAFHAACGRDGSPEQHHAEHGVAIY</sequence>
<protein>
    <recommendedName>
        <fullName evidence="7">Aromatic amino acid beta-eliminating lyase/threonine aldolase domain-containing protein</fullName>
    </recommendedName>
</protein>
<dbReference type="InterPro" id="IPR023603">
    <property type="entry name" value="Low_specificity_L-TA-like"/>
</dbReference>
<proteinExistence type="inferred from homology"/>
<dbReference type="GO" id="GO:0006545">
    <property type="term" value="P:glycine biosynthetic process"/>
    <property type="evidence" value="ECO:0007669"/>
    <property type="project" value="TreeGrafter"/>
</dbReference>
<keyword evidence="4" id="KW-0663">Pyridoxal phosphate</keyword>
<evidence type="ECO:0000256" key="4">
    <source>
        <dbReference type="ARBA" id="ARBA00022898"/>
    </source>
</evidence>
<reference evidence="8 9" key="1">
    <citation type="submission" date="2020-07" db="EMBL/GenBank/DDBJ databases">
        <title>Definition of the novel symbiovar canariense within Mesorhizobium novociceri, a new species of genus Mesorhizobium nodulating Cicer canariense in the Caldera de Taburiente National Park (La Palma, Canary Islands).</title>
        <authorList>
            <person name="Leon-Barrios M."/>
            <person name="Perez-Yepez J."/>
            <person name="Flores-Felix J.D."/>
            <person name="Ramirez-Baena M.H."/>
            <person name="Pulido-Suarez L."/>
            <person name="Igual J.M."/>
            <person name="Velazquez E."/>
            <person name="Peix A."/>
        </authorList>
    </citation>
    <scope>NUCLEOTIDE SEQUENCE [LARGE SCALE GENOMIC DNA]</scope>
    <source>
        <strain evidence="8 9">CCANP35</strain>
    </source>
</reference>
<dbReference type="PIRSF" id="PIRSF017617">
    <property type="entry name" value="Thr_aldolase"/>
    <property type="match status" value="1"/>
</dbReference>
<dbReference type="Gene3D" id="3.90.1150.10">
    <property type="entry name" value="Aspartate Aminotransferase, domain 1"/>
    <property type="match status" value="1"/>
</dbReference>
<feature type="modified residue" description="N6-(pyridoxal phosphate)lysine" evidence="6">
    <location>
        <position position="206"/>
    </location>
</feature>
<comment type="subunit">
    <text evidence="3">Homotetramer.</text>
</comment>
<dbReference type="EMBL" id="JACDTY010000026">
    <property type="protein sequence ID" value="MBA1144708.1"/>
    <property type="molecule type" value="Genomic_DNA"/>
</dbReference>
<dbReference type="InterPro" id="IPR015424">
    <property type="entry name" value="PyrdxlP-dep_Trfase"/>
</dbReference>
<evidence type="ECO:0000256" key="3">
    <source>
        <dbReference type="ARBA" id="ARBA00011881"/>
    </source>
</evidence>
<dbReference type="RefSeq" id="WP_181061637.1">
    <property type="nucleotide sequence ID" value="NZ_JACDTY010000026.1"/>
</dbReference>
<dbReference type="PANTHER" id="PTHR48097:SF9">
    <property type="entry name" value="L-THREONINE ALDOLASE"/>
    <property type="match status" value="1"/>
</dbReference>
<dbReference type="GO" id="GO:0005829">
    <property type="term" value="C:cytosol"/>
    <property type="evidence" value="ECO:0007669"/>
    <property type="project" value="TreeGrafter"/>
</dbReference>
<dbReference type="PANTHER" id="PTHR48097">
    <property type="entry name" value="L-THREONINE ALDOLASE-RELATED"/>
    <property type="match status" value="1"/>
</dbReference>
<evidence type="ECO:0000256" key="5">
    <source>
        <dbReference type="ARBA" id="ARBA00023239"/>
    </source>
</evidence>
<name>A0A838BDM2_9HYPH</name>
<evidence type="ECO:0000256" key="2">
    <source>
        <dbReference type="ARBA" id="ARBA00006966"/>
    </source>
</evidence>
<dbReference type="AlphaFoldDB" id="A0A838BDM2"/>
<keyword evidence="9" id="KW-1185">Reference proteome</keyword>
<organism evidence="8 9">
    <name type="scientific">Mesorhizobium neociceri</name>
    <dbReference type="NCBI Taxonomy" id="1307853"/>
    <lineage>
        <taxon>Bacteria</taxon>
        <taxon>Pseudomonadati</taxon>
        <taxon>Pseudomonadota</taxon>
        <taxon>Alphaproteobacteria</taxon>
        <taxon>Hyphomicrobiales</taxon>
        <taxon>Phyllobacteriaceae</taxon>
        <taxon>Mesorhizobium</taxon>
    </lineage>
</organism>
<dbReference type="SUPFAM" id="SSF53383">
    <property type="entry name" value="PLP-dependent transferases"/>
    <property type="match status" value="1"/>
</dbReference>
<evidence type="ECO:0000256" key="6">
    <source>
        <dbReference type="PIRSR" id="PIRSR017617-1"/>
    </source>
</evidence>
<evidence type="ECO:0000259" key="7">
    <source>
        <dbReference type="Pfam" id="PF01212"/>
    </source>
</evidence>
<comment type="similarity">
    <text evidence="2">Belongs to the threonine aldolase family.</text>
</comment>
<dbReference type="FunFam" id="3.40.640.10:FF:000030">
    <property type="entry name" value="Low-specificity L-threonine aldolase"/>
    <property type="match status" value="1"/>
</dbReference>
<keyword evidence="5" id="KW-0456">Lyase</keyword>
<dbReference type="Gene3D" id="3.40.640.10">
    <property type="entry name" value="Type I PLP-dependent aspartate aminotransferase-like (Major domain)"/>
    <property type="match status" value="1"/>
</dbReference>
<comment type="caution">
    <text evidence="8">The sequence shown here is derived from an EMBL/GenBank/DDBJ whole genome shotgun (WGS) entry which is preliminary data.</text>
</comment>
<dbReference type="GO" id="GO:0008732">
    <property type="term" value="F:L-allo-threonine aldolase activity"/>
    <property type="evidence" value="ECO:0007669"/>
    <property type="project" value="TreeGrafter"/>
</dbReference>
<dbReference type="Pfam" id="PF01212">
    <property type="entry name" value="Beta_elim_lyase"/>
    <property type="match status" value="1"/>
</dbReference>
<dbReference type="Proteomes" id="UP000558284">
    <property type="component" value="Unassembled WGS sequence"/>
</dbReference>
<dbReference type="InterPro" id="IPR015421">
    <property type="entry name" value="PyrdxlP-dep_Trfase_major"/>
</dbReference>
<evidence type="ECO:0000313" key="9">
    <source>
        <dbReference type="Proteomes" id="UP000558284"/>
    </source>
</evidence>
<gene>
    <name evidence="8" type="ORF">H0241_31375</name>
</gene>
<dbReference type="InterPro" id="IPR015422">
    <property type="entry name" value="PyrdxlP-dep_Trfase_small"/>
</dbReference>
<comment type="cofactor">
    <cofactor evidence="1">
        <name>pyridoxal 5'-phosphate</name>
        <dbReference type="ChEBI" id="CHEBI:597326"/>
    </cofactor>
</comment>
<evidence type="ECO:0000313" key="8">
    <source>
        <dbReference type="EMBL" id="MBA1144708.1"/>
    </source>
</evidence>